<proteinExistence type="inferred from homology"/>
<evidence type="ECO:0000313" key="8">
    <source>
        <dbReference type="Proteomes" id="UP000045285"/>
    </source>
</evidence>
<evidence type="ECO:0008006" key="9">
    <source>
        <dbReference type="Google" id="ProtNLM"/>
    </source>
</evidence>
<keyword evidence="5 6" id="KW-0472">Membrane</keyword>
<dbReference type="AlphaFoldDB" id="A0A090DLB9"/>
<dbReference type="Proteomes" id="UP000045285">
    <property type="component" value="Unassembled WGS sequence"/>
</dbReference>
<dbReference type="PANTHER" id="PTHR43461">
    <property type="entry name" value="TRANSMEMBRANE PROTEIN 256"/>
    <property type="match status" value="1"/>
</dbReference>
<evidence type="ECO:0000256" key="4">
    <source>
        <dbReference type="ARBA" id="ARBA00022989"/>
    </source>
</evidence>
<dbReference type="GO" id="GO:0016020">
    <property type="term" value="C:membrane"/>
    <property type="evidence" value="ECO:0007669"/>
    <property type="project" value="UniProtKB-SubCell"/>
</dbReference>
<evidence type="ECO:0000256" key="6">
    <source>
        <dbReference type="SAM" id="Phobius"/>
    </source>
</evidence>
<keyword evidence="8" id="KW-1185">Reference proteome</keyword>
<protein>
    <recommendedName>
        <fullName evidence="9">DUF423 domain-containing protein</fullName>
    </recommendedName>
</protein>
<evidence type="ECO:0000313" key="7">
    <source>
        <dbReference type="EMBL" id="CDX17015.1"/>
    </source>
</evidence>
<keyword evidence="4 6" id="KW-1133">Transmembrane helix</keyword>
<comment type="similarity">
    <text evidence="2">Belongs to the UPF0382 family.</text>
</comment>
<feature type="transmembrane region" description="Helical" evidence="6">
    <location>
        <begin position="99"/>
        <end position="120"/>
    </location>
</feature>
<dbReference type="STRING" id="69974.MPLDJ20_140389"/>
<reference evidence="8" key="1">
    <citation type="submission" date="2014-08" db="EMBL/GenBank/DDBJ databases">
        <authorList>
            <person name="Moulin L."/>
        </authorList>
    </citation>
    <scope>NUCLEOTIDE SEQUENCE [LARGE SCALE GENOMIC DNA]</scope>
</reference>
<dbReference type="PANTHER" id="PTHR43461:SF1">
    <property type="entry name" value="TRANSMEMBRANE PROTEIN 256"/>
    <property type="match status" value="1"/>
</dbReference>
<dbReference type="Pfam" id="PF04241">
    <property type="entry name" value="DUF423"/>
    <property type="match status" value="1"/>
</dbReference>
<dbReference type="EMBL" id="CCMZ01000016">
    <property type="protein sequence ID" value="CDX17015.1"/>
    <property type="molecule type" value="Genomic_DNA"/>
</dbReference>
<dbReference type="InterPro" id="IPR006696">
    <property type="entry name" value="DUF423"/>
</dbReference>
<evidence type="ECO:0000256" key="1">
    <source>
        <dbReference type="ARBA" id="ARBA00004141"/>
    </source>
</evidence>
<accession>A0A090DLB9</accession>
<evidence type="ECO:0000256" key="2">
    <source>
        <dbReference type="ARBA" id="ARBA00009694"/>
    </source>
</evidence>
<keyword evidence="3 6" id="KW-0812">Transmembrane</keyword>
<organism evidence="7 8">
    <name type="scientific">Mesorhizobium plurifarium</name>
    <dbReference type="NCBI Taxonomy" id="69974"/>
    <lineage>
        <taxon>Bacteria</taxon>
        <taxon>Pseudomonadati</taxon>
        <taxon>Pseudomonadota</taxon>
        <taxon>Alphaproteobacteria</taxon>
        <taxon>Hyphomicrobiales</taxon>
        <taxon>Phyllobacteriaceae</taxon>
        <taxon>Mesorhizobium</taxon>
    </lineage>
</organism>
<feature type="transmembrane region" description="Helical" evidence="6">
    <location>
        <begin position="44"/>
        <end position="62"/>
    </location>
</feature>
<comment type="subcellular location">
    <subcellularLocation>
        <location evidence="1">Membrane</location>
        <topology evidence="1">Multi-pass membrane protein</topology>
    </subcellularLocation>
</comment>
<sequence>MSLTGQASDGRSRVLVLAAGLVGAAGVALSAAAAHRGGAFTGTAANFLLMHAPVLLAVGLAGGNRCLRIASLVLLAGLLLFCGDLLARDFLGSRLFPMSAPIGGTLLIAGWVAIAVSALWRPRP</sequence>
<evidence type="ECO:0000256" key="5">
    <source>
        <dbReference type="ARBA" id="ARBA00023136"/>
    </source>
</evidence>
<feature type="transmembrane region" description="Helical" evidence="6">
    <location>
        <begin position="69"/>
        <end position="87"/>
    </location>
</feature>
<gene>
    <name evidence="7" type="ORF">MPL3356_230012</name>
</gene>
<name>A0A090DLB9_MESPL</name>
<evidence type="ECO:0000256" key="3">
    <source>
        <dbReference type="ARBA" id="ARBA00022692"/>
    </source>
</evidence>